<dbReference type="AlphaFoldDB" id="A0A135P3U7"/>
<dbReference type="RefSeq" id="WP_067645472.1">
    <property type="nucleotide sequence ID" value="NZ_KQ961024.1"/>
</dbReference>
<evidence type="ECO:0000313" key="1">
    <source>
        <dbReference type="EMBL" id="KXG86102.1"/>
    </source>
</evidence>
<evidence type="ECO:0000313" key="2">
    <source>
        <dbReference type="Proteomes" id="UP000070498"/>
    </source>
</evidence>
<gene>
    <name evidence="1" type="ORF">ATO67_05695</name>
</gene>
<protein>
    <recommendedName>
        <fullName evidence="3">Type VI secretion system (T6SS), amidase effector protein 4</fullName>
    </recommendedName>
</protein>
<sequence>MAKPKFENLWKHFPDHVQYKSMFDLYMMLGGAAQKNIQAPGFGPNGNACASRMSVALSLSGHKIDETLAQTSRARTLGTDRGYRIIYGVADLRNYLLRAFGQPTSDNVSPYNDAFGGKKGIIAFNVSGWSGATGHIALWNGSAFREPSFDDYSQYSEGSAATFKGEFWEMP</sequence>
<dbReference type="Gene3D" id="3.90.1720.70">
    <property type="match status" value="1"/>
</dbReference>
<dbReference type="Pfam" id="PF14113">
    <property type="entry name" value="Tae4"/>
    <property type="match status" value="1"/>
</dbReference>
<dbReference type="Proteomes" id="UP000070498">
    <property type="component" value="Unassembled WGS sequence"/>
</dbReference>
<organism evidence="1 2">
    <name type="scientific">Agrobacterium bohemicum</name>
    <dbReference type="NCBI Taxonomy" id="2052828"/>
    <lineage>
        <taxon>Bacteria</taxon>
        <taxon>Pseudomonadati</taxon>
        <taxon>Pseudomonadota</taxon>
        <taxon>Alphaproteobacteria</taxon>
        <taxon>Hyphomicrobiales</taxon>
        <taxon>Rhizobiaceae</taxon>
        <taxon>Rhizobium/Agrobacterium group</taxon>
        <taxon>Agrobacterium</taxon>
    </lineage>
</organism>
<comment type="caution">
    <text evidence="1">The sequence shown here is derived from an EMBL/GenBank/DDBJ whole genome shotgun (WGS) entry which is preliminary data.</text>
</comment>
<accession>A0A135P3U7</accession>
<dbReference type="EMBL" id="LNUW01000028">
    <property type="protein sequence ID" value="KXG86102.1"/>
    <property type="molecule type" value="Genomic_DNA"/>
</dbReference>
<dbReference type="InterPro" id="IPR025562">
    <property type="entry name" value="Tae4"/>
</dbReference>
<keyword evidence="2" id="KW-1185">Reference proteome</keyword>
<reference evidence="1 2" key="1">
    <citation type="submission" date="2015-11" db="EMBL/GenBank/DDBJ databases">
        <title>Draft genome sequence of Agrobacterium sp. R89-1.</title>
        <authorList>
            <person name="Zahradnik J."/>
            <person name="Kyslikova E."/>
            <person name="Palyzova A."/>
            <person name="Kyslik P."/>
        </authorList>
    </citation>
    <scope>NUCLEOTIDE SEQUENCE [LARGE SCALE GENOMIC DNA]</scope>
    <source>
        <strain evidence="1 2">R89-1</strain>
    </source>
</reference>
<name>A0A135P3U7_9HYPH</name>
<evidence type="ECO:0008006" key="3">
    <source>
        <dbReference type="Google" id="ProtNLM"/>
    </source>
</evidence>
<dbReference type="STRING" id="2052828.ATO67_05695"/>
<proteinExistence type="predicted"/>